<gene>
    <name evidence="8" type="ORF">B0188_02000</name>
</gene>
<dbReference type="Proteomes" id="UP000190023">
    <property type="component" value="Unassembled WGS sequence"/>
</dbReference>
<dbReference type="SUPFAM" id="SSF48452">
    <property type="entry name" value="TPR-like"/>
    <property type="match status" value="1"/>
</dbReference>
<evidence type="ECO:0000313" key="8">
    <source>
        <dbReference type="EMBL" id="OOS06524.1"/>
    </source>
</evidence>
<evidence type="ECO:0000259" key="7">
    <source>
        <dbReference type="Pfam" id="PF23914"/>
    </source>
</evidence>
<feature type="transmembrane region" description="Helical" evidence="6">
    <location>
        <begin position="95"/>
        <end position="114"/>
    </location>
</feature>
<organism evidence="8 9">
    <name type="scientific">[Haemophilus] felis</name>
    <dbReference type="NCBI Taxonomy" id="123822"/>
    <lineage>
        <taxon>Bacteria</taxon>
        <taxon>Pseudomonadati</taxon>
        <taxon>Pseudomonadota</taxon>
        <taxon>Gammaproteobacteria</taxon>
        <taxon>Pasteurellales</taxon>
        <taxon>Pasteurellaceae</taxon>
    </lineage>
</organism>
<dbReference type="InterPro" id="IPR017560">
    <property type="entry name" value="Cyt_c_biogenesis_CcmI"/>
</dbReference>
<evidence type="ECO:0000256" key="2">
    <source>
        <dbReference type="ARBA" id="ARBA00022737"/>
    </source>
</evidence>
<feature type="domain" description="Cytochrome c-type biogenesis protein H TPR" evidence="7">
    <location>
        <begin position="123"/>
        <end position="278"/>
    </location>
</feature>
<keyword evidence="2" id="KW-0677">Repeat</keyword>
<sequence>MIFWLMIGLFTFIIALVCFSPLLVREKMALAPQRDALNKSLYFQRLQEIEQDSTLGLLDNTEQAKIELQRSLLDDIPVLNSEHTEKQKPKKAQGYIWFLSGFLSLLIVASLIYFKVGAWQAEQQLQHIAGKLEHFQQRAQQEATQPLTEQELSQFALSLRQHLQQYPQDAHSWWQLGQIGMNLNNPQLALDSYQKAHQLMPNNVEYQLSYARILMFSDDPSDKSQGENLLKQVIRQDHSNLDALGLLAFHYFEKENYKMAASTWEIMLKLIATDDPRYKLIERSKNAALAAENKGD</sequence>
<dbReference type="PANTHER" id="PTHR47870:SF1">
    <property type="entry name" value="CYTOCHROME C-TYPE BIOGENESIS PROTEIN CCMH"/>
    <property type="match status" value="1"/>
</dbReference>
<keyword evidence="6" id="KW-0472">Membrane</keyword>
<dbReference type="SMART" id="SM00028">
    <property type="entry name" value="TPR"/>
    <property type="match status" value="2"/>
</dbReference>
<feature type="transmembrane region" description="Helical" evidence="6">
    <location>
        <begin position="6"/>
        <end position="24"/>
    </location>
</feature>
<keyword evidence="4 5" id="KW-0802">TPR repeat</keyword>
<dbReference type="STRING" id="123822.B0188_02000"/>
<proteinExistence type="predicted"/>
<evidence type="ECO:0000256" key="1">
    <source>
        <dbReference type="ARBA" id="ARBA00004196"/>
    </source>
</evidence>
<evidence type="ECO:0000256" key="6">
    <source>
        <dbReference type="SAM" id="Phobius"/>
    </source>
</evidence>
<dbReference type="GO" id="GO:0030313">
    <property type="term" value="C:cell envelope"/>
    <property type="evidence" value="ECO:0007669"/>
    <property type="project" value="UniProtKB-SubCell"/>
</dbReference>
<dbReference type="GO" id="GO:0017004">
    <property type="term" value="P:cytochrome complex assembly"/>
    <property type="evidence" value="ECO:0007669"/>
    <property type="project" value="UniProtKB-KW"/>
</dbReference>
<dbReference type="GO" id="GO:0005886">
    <property type="term" value="C:plasma membrane"/>
    <property type="evidence" value="ECO:0007669"/>
    <property type="project" value="TreeGrafter"/>
</dbReference>
<evidence type="ECO:0000256" key="3">
    <source>
        <dbReference type="ARBA" id="ARBA00022748"/>
    </source>
</evidence>
<comment type="caution">
    <text evidence="8">The sequence shown here is derived from an EMBL/GenBank/DDBJ whole genome shotgun (WGS) entry which is preliminary data.</text>
</comment>
<dbReference type="Gene3D" id="1.25.40.10">
    <property type="entry name" value="Tetratricopeptide repeat domain"/>
    <property type="match status" value="1"/>
</dbReference>
<dbReference type="AlphaFoldDB" id="A0A1T0B8W9"/>
<evidence type="ECO:0000256" key="5">
    <source>
        <dbReference type="PROSITE-ProRule" id="PRU00339"/>
    </source>
</evidence>
<dbReference type="InterPro" id="IPR051263">
    <property type="entry name" value="C-type_cytochrome_biogenesis"/>
</dbReference>
<dbReference type="NCBIfam" id="TIGR03142">
    <property type="entry name" value="cytochro_ccmI"/>
    <property type="match status" value="1"/>
</dbReference>
<dbReference type="OrthoDB" id="9776053at2"/>
<name>A0A1T0B8W9_9PAST</name>
<dbReference type="InterPro" id="IPR056413">
    <property type="entry name" value="TPR_CcmH_CycH"/>
</dbReference>
<feature type="repeat" description="TPR" evidence="5">
    <location>
        <begin position="170"/>
        <end position="203"/>
    </location>
</feature>
<comment type="subcellular location">
    <subcellularLocation>
        <location evidence="1">Cell envelope</location>
    </subcellularLocation>
</comment>
<reference evidence="8 9" key="1">
    <citation type="submission" date="2017-02" db="EMBL/GenBank/DDBJ databases">
        <title>Draft genome sequence of Haemophilus felis CCUG 31170 type strain.</title>
        <authorList>
            <person name="Engstrom-Jakobsson H."/>
            <person name="Salva-Serra F."/>
            <person name="Thorell K."/>
            <person name="Gonzales-Siles L."/>
            <person name="Karlsson R."/>
            <person name="Boulund F."/>
            <person name="Engstrand L."/>
            <person name="Kristiansson E."/>
            <person name="Moore E."/>
        </authorList>
    </citation>
    <scope>NUCLEOTIDE SEQUENCE [LARGE SCALE GENOMIC DNA]</scope>
    <source>
        <strain evidence="8 9">CCUG 31170</strain>
    </source>
</reference>
<keyword evidence="3" id="KW-0201">Cytochrome c-type biogenesis</keyword>
<dbReference type="EMBL" id="MUYB01000007">
    <property type="protein sequence ID" value="OOS06524.1"/>
    <property type="molecule type" value="Genomic_DNA"/>
</dbReference>
<protein>
    <submittedName>
        <fullName evidence="8">C-type cytochrome biogenesis protein CcmI</fullName>
    </submittedName>
</protein>
<dbReference type="InterPro" id="IPR019734">
    <property type="entry name" value="TPR_rpt"/>
</dbReference>
<evidence type="ECO:0000256" key="4">
    <source>
        <dbReference type="ARBA" id="ARBA00022803"/>
    </source>
</evidence>
<dbReference type="Pfam" id="PF23914">
    <property type="entry name" value="TPR_CcmH_CycH"/>
    <property type="match status" value="1"/>
</dbReference>
<keyword evidence="9" id="KW-1185">Reference proteome</keyword>
<dbReference type="PROSITE" id="PS50005">
    <property type="entry name" value="TPR"/>
    <property type="match status" value="1"/>
</dbReference>
<dbReference type="InterPro" id="IPR011990">
    <property type="entry name" value="TPR-like_helical_dom_sf"/>
</dbReference>
<keyword evidence="6" id="KW-0812">Transmembrane</keyword>
<evidence type="ECO:0000313" key="9">
    <source>
        <dbReference type="Proteomes" id="UP000190023"/>
    </source>
</evidence>
<keyword evidence="6" id="KW-1133">Transmembrane helix</keyword>
<dbReference type="PANTHER" id="PTHR47870">
    <property type="entry name" value="CYTOCHROME C-TYPE BIOGENESIS PROTEIN CCMH"/>
    <property type="match status" value="1"/>
</dbReference>
<accession>A0A1T0B8W9</accession>